<dbReference type="Proteomes" id="UP000616114">
    <property type="component" value="Unassembled WGS sequence"/>
</dbReference>
<dbReference type="PANTHER" id="PTHR23427:SF2">
    <property type="entry name" value="SURFEIT LOCUS PROTEIN 1"/>
    <property type="match status" value="1"/>
</dbReference>
<evidence type="ECO:0000256" key="7">
    <source>
        <dbReference type="SAM" id="MobiDB-lite"/>
    </source>
</evidence>
<dbReference type="CDD" id="cd06662">
    <property type="entry name" value="SURF1"/>
    <property type="match status" value="1"/>
</dbReference>
<gene>
    <name evidence="8" type="ORF">GCM10011333_26970</name>
</gene>
<sequence>MLVGVIACVALSFWQGERREQRLEEIRHIQENYDGPVRDVSQVLPSRQDRLAEEDEWTRVELHGQYDDRSLLARNRPLNQQAGFEVVVPFLLQDGTTMLISRGWVPTDSSGGAPESVPAPPAGEATVTVRLRPAQDGSGDDNPPETLLAIDPAVVDGLEQPYLGAYGVMESEQPPAAEPLQAMPRPSVSEGSHLSYQMQWLAFGVMVIAGGVYAARREAQGAREARLQREAAQAQEYVVVDKDQLKSGRLARPLPSQERRRKDRRDEAEEDALLESRR</sequence>
<feature type="region of interest" description="Disordered" evidence="7">
    <location>
        <begin position="248"/>
        <end position="278"/>
    </location>
</feature>
<comment type="caution">
    <text evidence="8">The sequence shown here is derived from an EMBL/GenBank/DDBJ whole genome shotgun (WGS) entry which is preliminary data.</text>
</comment>
<evidence type="ECO:0000313" key="9">
    <source>
        <dbReference type="Proteomes" id="UP000616114"/>
    </source>
</evidence>
<reference evidence="8" key="2">
    <citation type="submission" date="2020-09" db="EMBL/GenBank/DDBJ databases">
        <authorList>
            <person name="Sun Q."/>
            <person name="Zhou Y."/>
        </authorList>
    </citation>
    <scope>NUCLEOTIDE SEQUENCE</scope>
    <source>
        <strain evidence="8">CGMCC 1.12785</strain>
    </source>
</reference>
<accession>A0A8J2TZU3</accession>
<dbReference type="EMBL" id="BMFY01000013">
    <property type="protein sequence ID" value="GGA22587.1"/>
    <property type="molecule type" value="Genomic_DNA"/>
</dbReference>
<feature type="compositionally biased region" description="Basic and acidic residues" evidence="7">
    <location>
        <begin position="257"/>
        <end position="267"/>
    </location>
</feature>
<evidence type="ECO:0000256" key="3">
    <source>
        <dbReference type="ARBA" id="ARBA00022692"/>
    </source>
</evidence>
<keyword evidence="4" id="KW-1133">Transmembrane helix</keyword>
<dbReference type="InterPro" id="IPR002994">
    <property type="entry name" value="Surf1/Shy1"/>
</dbReference>
<dbReference type="InterPro" id="IPR045214">
    <property type="entry name" value="Surf1/Surf4"/>
</dbReference>
<evidence type="ECO:0000256" key="2">
    <source>
        <dbReference type="ARBA" id="ARBA00007165"/>
    </source>
</evidence>
<name>A0A8J2TZU3_9MICO</name>
<organism evidence="8 9">
    <name type="scientific">Sediminivirga luteola</name>
    <dbReference type="NCBI Taxonomy" id="1774748"/>
    <lineage>
        <taxon>Bacteria</taxon>
        <taxon>Bacillati</taxon>
        <taxon>Actinomycetota</taxon>
        <taxon>Actinomycetes</taxon>
        <taxon>Micrococcales</taxon>
        <taxon>Brevibacteriaceae</taxon>
        <taxon>Sediminivirga</taxon>
    </lineage>
</organism>
<dbReference type="PROSITE" id="PS50895">
    <property type="entry name" value="SURF1"/>
    <property type="match status" value="1"/>
</dbReference>
<comment type="subcellular location">
    <subcellularLocation>
        <location evidence="6">Cell membrane</location>
        <topology evidence="6">Multi-pass membrane protein</topology>
    </subcellularLocation>
    <subcellularLocation>
        <location evidence="1">Membrane</location>
    </subcellularLocation>
</comment>
<dbReference type="GO" id="GO:0005886">
    <property type="term" value="C:plasma membrane"/>
    <property type="evidence" value="ECO:0007669"/>
    <property type="project" value="UniProtKB-SubCell"/>
</dbReference>
<evidence type="ECO:0000313" key="8">
    <source>
        <dbReference type="EMBL" id="GGA22587.1"/>
    </source>
</evidence>
<feature type="region of interest" description="Disordered" evidence="7">
    <location>
        <begin position="105"/>
        <end position="124"/>
    </location>
</feature>
<dbReference type="PANTHER" id="PTHR23427">
    <property type="entry name" value="SURFEIT LOCUS PROTEIN"/>
    <property type="match status" value="1"/>
</dbReference>
<evidence type="ECO:0000256" key="6">
    <source>
        <dbReference type="RuleBase" id="RU363076"/>
    </source>
</evidence>
<proteinExistence type="inferred from homology"/>
<dbReference type="AlphaFoldDB" id="A0A8J2TZU3"/>
<evidence type="ECO:0000256" key="4">
    <source>
        <dbReference type="ARBA" id="ARBA00022989"/>
    </source>
</evidence>
<keyword evidence="9" id="KW-1185">Reference proteome</keyword>
<dbReference type="Pfam" id="PF02104">
    <property type="entry name" value="SURF1"/>
    <property type="match status" value="1"/>
</dbReference>
<protein>
    <recommendedName>
        <fullName evidence="6">SURF1-like protein</fullName>
    </recommendedName>
</protein>
<keyword evidence="6" id="KW-1003">Cell membrane</keyword>
<keyword evidence="5" id="KW-0472">Membrane</keyword>
<keyword evidence="3" id="KW-0812">Transmembrane</keyword>
<reference evidence="8" key="1">
    <citation type="journal article" date="2014" name="Int. J. Syst. Evol. Microbiol.">
        <title>Complete genome sequence of Corynebacterium casei LMG S-19264T (=DSM 44701T), isolated from a smear-ripened cheese.</title>
        <authorList>
            <consortium name="US DOE Joint Genome Institute (JGI-PGF)"/>
            <person name="Walter F."/>
            <person name="Albersmeier A."/>
            <person name="Kalinowski J."/>
            <person name="Ruckert C."/>
        </authorList>
    </citation>
    <scope>NUCLEOTIDE SEQUENCE</scope>
    <source>
        <strain evidence="8">CGMCC 1.12785</strain>
    </source>
</reference>
<feature type="compositionally biased region" description="Acidic residues" evidence="7">
    <location>
        <begin position="268"/>
        <end position="278"/>
    </location>
</feature>
<comment type="similarity">
    <text evidence="2 6">Belongs to the SURF1 family.</text>
</comment>
<evidence type="ECO:0000256" key="1">
    <source>
        <dbReference type="ARBA" id="ARBA00004370"/>
    </source>
</evidence>
<evidence type="ECO:0000256" key="5">
    <source>
        <dbReference type="ARBA" id="ARBA00023136"/>
    </source>
</evidence>